<name>A0A7J8FJ04_ROUAE</name>
<organism evidence="2 3">
    <name type="scientific">Rousettus aegyptiacus</name>
    <name type="common">Egyptian fruit bat</name>
    <name type="synonym">Pteropus aegyptiacus</name>
    <dbReference type="NCBI Taxonomy" id="9407"/>
    <lineage>
        <taxon>Eukaryota</taxon>
        <taxon>Metazoa</taxon>
        <taxon>Chordata</taxon>
        <taxon>Craniata</taxon>
        <taxon>Vertebrata</taxon>
        <taxon>Euteleostomi</taxon>
        <taxon>Mammalia</taxon>
        <taxon>Eutheria</taxon>
        <taxon>Laurasiatheria</taxon>
        <taxon>Chiroptera</taxon>
        <taxon>Yinpterochiroptera</taxon>
        <taxon>Pteropodoidea</taxon>
        <taxon>Pteropodidae</taxon>
        <taxon>Rousettinae</taxon>
        <taxon>Rousettus</taxon>
    </lineage>
</organism>
<dbReference type="AlphaFoldDB" id="A0A7J8FJ04"/>
<comment type="caution">
    <text evidence="2">The sequence shown here is derived from an EMBL/GenBank/DDBJ whole genome shotgun (WGS) entry which is preliminary data.</text>
</comment>
<dbReference type="Proteomes" id="UP000593571">
    <property type="component" value="Unassembled WGS sequence"/>
</dbReference>
<evidence type="ECO:0000313" key="2">
    <source>
        <dbReference type="EMBL" id="KAF6447636.1"/>
    </source>
</evidence>
<dbReference type="EMBL" id="JACASE010000007">
    <property type="protein sequence ID" value="KAF6447636.1"/>
    <property type="molecule type" value="Genomic_DNA"/>
</dbReference>
<gene>
    <name evidence="2" type="ORF">HJG63_012040</name>
</gene>
<evidence type="ECO:0000313" key="3">
    <source>
        <dbReference type="Proteomes" id="UP000593571"/>
    </source>
</evidence>
<sequence>MSCAASLLWPKDTKYFNLIRACQAEAKIAIWKPACTSGGGRRGVPSQLPKHQGSPRDTCRGSGSSRDHRVATCRGRLEQGERRSLEHGAPVELETRPGPPGSGMYPTLFLLPANPSQSNPGLTGSRGIGTIRLGSGKNQGSSRVKKHITELRMTSSPSHDGSPERVARE</sequence>
<feature type="compositionally biased region" description="Basic and acidic residues" evidence="1">
    <location>
        <begin position="65"/>
        <end position="86"/>
    </location>
</feature>
<feature type="region of interest" description="Disordered" evidence="1">
    <location>
        <begin position="37"/>
        <end position="169"/>
    </location>
</feature>
<accession>A0A7J8FJ04</accession>
<keyword evidence="3" id="KW-1185">Reference proteome</keyword>
<proteinExistence type="predicted"/>
<reference evidence="2 3" key="1">
    <citation type="journal article" date="2020" name="Nature">
        <title>Six reference-quality genomes reveal evolution of bat adaptations.</title>
        <authorList>
            <person name="Jebb D."/>
            <person name="Huang Z."/>
            <person name="Pippel M."/>
            <person name="Hughes G.M."/>
            <person name="Lavrichenko K."/>
            <person name="Devanna P."/>
            <person name="Winkler S."/>
            <person name="Jermiin L.S."/>
            <person name="Skirmuntt E.C."/>
            <person name="Katzourakis A."/>
            <person name="Burkitt-Gray L."/>
            <person name="Ray D.A."/>
            <person name="Sullivan K.A.M."/>
            <person name="Roscito J.G."/>
            <person name="Kirilenko B.M."/>
            <person name="Davalos L.M."/>
            <person name="Corthals A.P."/>
            <person name="Power M.L."/>
            <person name="Jones G."/>
            <person name="Ransome R.D."/>
            <person name="Dechmann D.K.N."/>
            <person name="Locatelli A.G."/>
            <person name="Puechmaille S.J."/>
            <person name="Fedrigo O."/>
            <person name="Jarvis E.D."/>
            <person name="Hiller M."/>
            <person name="Vernes S.C."/>
            <person name="Myers E.W."/>
            <person name="Teeling E.C."/>
        </authorList>
    </citation>
    <scope>NUCLEOTIDE SEQUENCE [LARGE SCALE GENOMIC DNA]</scope>
    <source>
        <strain evidence="2">MRouAeg1</strain>
        <tissue evidence="2">Muscle</tissue>
    </source>
</reference>
<evidence type="ECO:0000256" key="1">
    <source>
        <dbReference type="SAM" id="MobiDB-lite"/>
    </source>
</evidence>
<protein>
    <submittedName>
        <fullName evidence="2">Uncharacterized protein</fullName>
    </submittedName>
</protein>